<dbReference type="AlphaFoldDB" id="A0A0D3KSZ3"/>
<feature type="region of interest" description="Disordered" evidence="1">
    <location>
        <begin position="137"/>
        <end position="229"/>
    </location>
</feature>
<reference evidence="2" key="2">
    <citation type="submission" date="2024-10" db="UniProtKB">
        <authorList>
            <consortium name="EnsemblProtists"/>
        </authorList>
    </citation>
    <scope>IDENTIFICATION</scope>
</reference>
<protein>
    <submittedName>
        <fullName evidence="2">Uncharacterized protein</fullName>
    </submittedName>
</protein>
<organism evidence="2 3">
    <name type="scientific">Emiliania huxleyi (strain CCMP1516)</name>
    <dbReference type="NCBI Taxonomy" id="280463"/>
    <lineage>
        <taxon>Eukaryota</taxon>
        <taxon>Haptista</taxon>
        <taxon>Haptophyta</taxon>
        <taxon>Prymnesiophyceae</taxon>
        <taxon>Isochrysidales</taxon>
        <taxon>Noelaerhabdaceae</taxon>
        <taxon>Emiliania</taxon>
    </lineage>
</organism>
<name>A0A0D3KSZ3_EMIH1</name>
<feature type="compositionally biased region" description="Basic and acidic residues" evidence="1">
    <location>
        <begin position="193"/>
        <end position="203"/>
    </location>
</feature>
<dbReference type="PaxDb" id="2903-EOD38878"/>
<evidence type="ECO:0000313" key="2">
    <source>
        <dbReference type="EnsemblProtists" id="EOD38878"/>
    </source>
</evidence>
<accession>A0A0D3KSZ3</accession>
<feature type="compositionally biased region" description="Low complexity" evidence="1">
    <location>
        <begin position="75"/>
        <end position="101"/>
    </location>
</feature>
<sequence length="229" mass="25589">MIPQVLPLAATRTREAGCRGAVGCRLTSPSNVAARSRARLARCRAACSPLIAAHLALHLAPSAGNRPPPRSQKWPSSPRFSSSSSLCLRRPSCQPHAQAAPPRRRPSPRRHGRAQRRSFWRRTQSWSSLRAWCRSPPRWARTSRSPRRKSFAATQSRPAAGAPPHRPAPTHRSPAASHPHSRPARPQHRHARHDREREGDVWSHRRRGCRREALDASATRPRPTLDAVP</sequence>
<reference evidence="3" key="1">
    <citation type="journal article" date="2013" name="Nature">
        <title>Pan genome of the phytoplankton Emiliania underpins its global distribution.</title>
        <authorList>
            <person name="Read B.A."/>
            <person name="Kegel J."/>
            <person name="Klute M.J."/>
            <person name="Kuo A."/>
            <person name="Lefebvre S.C."/>
            <person name="Maumus F."/>
            <person name="Mayer C."/>
            <person name="Miller J."/>
            <person name="Monier A."/>
            <person name="Salamov A."/>
            <person name="Young J."/>
            <person name="Aguilar M."/>
            <person name="Claverie J.M."/>
            <person name="Frickenhaus S."/>
            <person name="Gonzalez K."/>
            <person name="Herman E.K."/>
            <person name="Lin Y.C."/>
            <person name="Napier J."/>
            <person name="Ogata H."/>
            <person name="Sarno A.F."/>
            <person name="Shmutz J."/>
            <person name="Schroeder D."/>
            <person name="de Vargas C."/>
            <person name="Verret F."/>
            <person name="von Dassow P."/>
            <person name="Valentin K."/>
            <person name="Van de Peer Y."/>
            <person name="Wheeler G."/>
            <person name="Dacks J.B."/>
            <person name="Delwiche C.F."/>
            <person name="Dyhrman S.T."/>
            <person name="Glockner G."/>
            <person name="John U."/>
            <person name="Richards T."/>
            <person name="Worden A.Z."/>
            <person name="Zhang X."/>
            <person name="Grigoriev I.V."/>
            <person name="Allen A.E."/>
            <person name="Bidle K."/>
            <person name="Borodovsky M."/>
            <person name="Bowler C."/>
            <person name="Brownlee C."/>
            <person name="Cock J.M."/>
            <person name="Elias M."/>
            <person name="Gladyshev V.N."/>
            <person name="Groth M."/>
            <person name="Guda C."/>
            <person name="Hadaegh A."/>
            <person name="Iglesias-Rodriguez M.D."/>
            <person name="Jenkins J."/>
            <person name="Jones B.M."/>
            <person name="Lawson T."/>
            <person name="Leese F."/>
            <person name="Lindquist E."/>
            <person name="Lobanov A."/>
            <person name="Lomsadze A."/>
            <person name="Malik S.B."/>
            <person name="Marsh M.E."/>
            <person name="Mackinder L."/>
            <person name="Mock T."/>
            <person name="Mueller-Roeber B."/>
            <person name="Pagarete A."/>
            <person name="Parker M."/>
            <person name="Probert I."/>
            <person name="Quesneville H."/>
            <person name="Raines C."/>
            <person name="Rensing S.A."/>
            <person name="Riano-Pachon D.M."/>
            <person name="Richier S."/>
            <person name="Rokitta S."/>
            <person name="Shiraiwa Y."/>
            <person name="Soanes D.M."/>
            <person name="van der Giezen M."/>
            <person name="Wahlund T.M."/>
            <person name="Williams B."/>
            <person name="Wilson W."/>
            <person name="Wolfe G."/>
            <person name="Wurch L.L."/>
        </authorList>
    </citation>
    <scope>NUCLEOTIDE SEQUENCE</scope>
</reference>
<dbReference type="Proteomes" id="UP000013827">
    <property type="component" value="Unassembled WGS sequence"/>
</dbReference>
<evidence type="ECO:0000256" key="1">
    <source>
        <dbReference type="SAM" id="MobiDB-lite"/>
    </source>
</evidence>
<dbReference type="EnsemblProtists" id="EOD38878">
    <property type="protein sequence ID" value="EOD38878"/>
    <property type="gene ID" value="EMIHUDRAFT_439979"/>
</dbReference>
<keyword evidence="3" id="KW-1185">Reference proteome</keyword>
<feature type="compositionally biased region" description="Basic residues" evidence="1">
    <location>
        <begin position="179"/>
        <end position="192"/>
    </location>
</feature>
<feature type="region of interest" description="Disordered" evidence="1">
    <location>
        <begin position="62"/>
        <end position="120"/>
    </location>
</feature>
<feature type="compositionally biased region" description="Basic residues" evidence="1">
    <location>
        <begin position="102"/>
        <end position="120"/>
    </location>
</feature>
<proteinExistence type="predicted"/>
<evidence type="ECO:0000313" key="3">
    <source>
        <dbReference type="Proteomes" id="UP000013827"/>
    </source>
</evidence>